<evidence type="ECO:0000256" key="10">
    <source>
        <dbReference type="ARBA" id="ARBA00022982"/>
    </source>
</evidence>
<evidence type="ECO:0000256" key="13">
    <source>
        <dbReference type="ARBA" id="ARBA00069792"/>
    </source>
</evidence>
<keyword evidence="11 15" id="KW-0408">Iron</keyword>
<feature type="binding site" evidence="15 16">
    <location>
        <begin position="54"/>
        <end position="57"/>
    </location>
    <ligand>
        <name>FAD</name>
        <dbReference type="ChEBI" id="CHEBI:57692"/>
    </ligand>
</feature>
<evidence type="ECO:0000256" key="16">
    <source>
        <dbReference type="PIRSR" id="PIRSR006816-1"/>
    </source>
</evidence>
<dbReference type="OMA" id="CGQCCVD"/>
<dbReference type="GO" id="GO:0044205">
    <property type="term" value="P:'de novo' UMP biosynthetic process"/>
    <property type="evidence" value="ECO:0007669"/>
    <property type="project" value="UniProtKB-UniRule"/>
</dbReference>
<dbReference type="FunFam" id="3.40.50.80:FF:000017">
    <property type="entry name" value="Dihydroorotate dehydrogenase B (NAD(+)), electron transfer subunit"/>
    <property type="match status" value="1"/>
</dbReference>
<dbReference type="InterPro" id="IPR050353">
    <property type="entry name" value="PyrK_electron_transfer"/>
</dbReference>
<evidence type="ECO:0000256" key="9">
    <source>
        <dbReference type="ARBA" id="ARBA00022975"/>
    </source>
</evidence>
<comment type="subunit">
    <text evidence="3 15">Heterotetramer of 2 PyrK and 2 PyrD type B subunits.</text>
</comment>
<dbReference type="PANTHER" id="PTHR43513:SF3">
    <property type="entry name" value="DIHYDROOROTATE DEHYDROGENASE B (NAD(+)), ELECTRON TRANSFER SUBUNIT-RELATED"/>
    <property type="match status" value="1"/>
</dbReference>
<evidence type="ECO:0000256" key="4">
    <source>
        <dbReference type="ARBA" id="ARBA00022448"/>
    </source>
</evidence>
<comment type="function">
    <text evidence="15">Responsible for channeling the electrons from the oxidation of dihydroorotate from the FMN redox center in the PyrD type B subunit to the ultimate electron acceptor NAD(+).</text>
</comment>
<dbReference type="AlphaFoldDB" id="A0A268P4J0"/>
<evidence type="ECO:0000313" key="18">
    <source>
        <dbReference type="EMBL" id="PAE90225.1"/>
    </source>
</evidence>
<comment type="cofactor">
    <cofactor evidence="15">
        <name>[2Fe-2S] cluster</name>
        <dbReference type="ChEBI" id="CHEBI:190135"/>
    </cofactor>
    <text evidence="15">Binds 1 [2Fe-2S] cluster per subunit.</text>
</comment>
<dbReference type="EMBL" id="NPCC01000005">
    <property type="protein sequence ID" value="PAE90225.1"/>
    <property type="molecule type" value="Genomic_DNA"/>
</dbReference>
<dbReference type="GO" id="GO:0016491">
    <property type="term" value="F:oxidoreductase activity"/>
    <property type="evidence" value="ECO:0007669"/>
    <property type="project" value="InterPro"/>
</dbReference>
<dbReference type="NCBIfam" id="NF000797">
    <property type="entry name" value="PRK00054.1-2"/>
    <property type="match status" value="1"/>
</dbReference>
<feature type="binding site" evidence="15 17">
    <location>
        <position position="227"/>
    </location>
    <ligand>
        <name>[2Fe-2S] cluster</name>
        <dbReference type="ChEBI" id="CHEBI:190135"/>
    </ligand>
</feature>
<keyword evidence="9 15" id="KW-0665">Pyrimidine biosynthesis</keyword>
<evidence type="ECO:0000256" key="14">
    <source>
        <dbReference type="ARBA" id="ARBA00082223"/>
    </source>
</evidence>
<gene>
    <name evidence="15" type="primary">pyrK</name>
    <name evidence="18" type="ORF">CHH72_04380</name>
</gene>
<evidence type="ECO:0000256" key="17">
    <source>
        <dbReference type="PIRSR" id="PIRSR006816-2"/>
    </source>
</evidence>
<dbReference type="PROSITE" id="PS51384">
    <property type="entry name" value="FAD_FR"/>
    <property type="match status" value="1"/>
</dbReference>
<keyword evidence="5 15" id="KW-0285">Flavoprotein</keyword>
<dbReference type="SMR" id="A0A268P4J0"/>
<dbReference type="InterPro" id="IPR012165">
    <property type="entry name" value="Cyt_c3_hydrogenase_gsu"/>
</dbReference>
<evidence type="ECO:0000256" key="1">
    <source>
        <dbReference type="ARBA" id="ARBA00004715"/>
    </source>
</evidence>
<comment type="similarity">
    <text evidence="2 15">Belongs to the PyrK family.</text>
</comment>
<evidence type="ECO:0000256" key="8">
    <source>
        <dbReference type="ARBA" id="ARBA00022827"/>
    </source>
</evidence>
<dbReference type="RefSeq" id="WP_011247175.1">
    <property type="nucleotide sequence ID" value="NZ_BOQQ01000003.1"/>
</dbReference>
<dbReference type="InterPro" id="IPR019480">
    <property type="entry name" value="Dihydroorotate_DH_Fe-S-bd"/>
</dbReference>
<dbReference type="Gene3D" id="2.10.240.10">
    <property type="entry name" value="Dihydroorotate dehydrogenase, electron transfer subunit"/>
    <property type="match status" value="1"/>
</dbReference>
<evidence type="ECO:0000256" key="7">
    <source>
        <dbReference type="ARBA" id="ARBA00022723"/>
    </source>
</evidence>
<proteinExistence type="inferred from homology"/>
<dbReference type="GO" id="GO:0050660">
    <property type="term" value="F:flavin adenine dinucleotide binding"/>
    <property type="evidence" value="ECO:0007669"/>
    <property type="project" value="InterPro"/>
</dbReference>
<dbReference type="Gene3D" id="3.40.50.80">
    <property type="entry name" value="Nucleotide-binding domain of ferredoxin-NADP reductase (FNR) module"/>
    <property type="match status" value="1"/>
</dbReference>
<dbReference type="UniPathway" id="UPA00070">
    <property type="reaction ID" value="UER00945"/>
</dbReference>
<evidence type="ECO:0000256" key="11">
    <source>
        <dbReference type="ARBA" id="ARBA00023004"/>
    </source>
</evidence>
<comment type="pathway">
    <text evidence="1 15">Pyrimidine metabolism; UMP biosynthesis via de novo pathway; orotate from (S)-dihydroorotate (NAD(+) route): step 1/1.</text>
</comment>
<feature type="binding site" evidence="15 16">
    <location>
        <begin position="71"/>
        <end position="73"/>
    </location>
    <ligand>
        <name>FAD</name>
        <dbReference type="ChEBI" id="CHEBI:57692"/>
    </ligand>
</feature>
<dbReference type="GO" id="GO:0009055">
    <property type="term" value="F:electron transfer activity"/>
    <property type="evidence" value="ECO:0007669"/>
    <property type="project" value="UniProtKB-UniRule"/>
</dbReference>
<dbReference type="PRINTS" id="PR00409">
    <property type="entry name" value="PHDIOXRDTASE"/>
</dbReference>
<dbReference type="PANTHER" id="PTHR43513">
    <property type="entry name" value="DIHYDROOROTATE DEHYDROGENASE B (NAD(+)), ELECTRON TRANSFER SUBUNIT"/>
    <property type="match status" value="1"/>
</dbReference>
<keyword evidence="12 15" id="KW-0411">Iron-sulfur</keyword>
<evidence type="ECO:0000256" key="6">
    <source>
        <dbReference type="ARBA" id="ARBA00022714"/>
    </source>
</evidence>
<dbReference type="GO" id="GO:0051537">
    <property type="term" value="F:2 iron, 2 sulfur cluster binding"/>
    <property type="evidence" value="ECO:0007669"/>
    <property type="project" value="UniProtKB-KW"/>
</dbReference>
<dbReference type="FunFam" id="2.10.240.10:FF:000001">
    <property type="entry name" value="Dihydroorotate dehydrogenase B (NAD(+)), electron transfer subunit"/>
    <property type="match status" value="1"/>
</dbReference>
<feature type="binding site" evidence="15 17">
    <location>
        <position position="230"/>
    </location>
    <ligand>
        <name>[2Fe-2S] cluster</name>
        <dbReference type="ChEBI" id="CHEBI:190135"/>
    </ligand>
</feature>
<keyword evidence="4 15" id="KW-0813">Transport</keyword>
<keyword evidence="8 15" id="KW-0274">FAD</keyword>
<feature type="binding site" evidence="15 16">
    <location>
        <begin position="78"/>
        <end position="79"/>
    </location>
    <ligand>
        <name>FAD</name>
        <dbReference type="ChEBI" id="CHEBI:57692"/>
    </ligand>
</feature>
<dbReference type="CDD" id="cd06218">
    <property type="entry name" value="DHOD_e_trans"/>
    <property type="match status" value="1"/>
</dbReference>
<dbReference type="InterPro" id="IPR017927">
    <property type="entry name" value="FAD-bd_FR_type"/>
</dbReference>
<evidence type="ECO:0000256" key="2">
    <source>
        <dbReference type="ARBA" id="ARBA00006422"/>
    </source>
</evidence>
<evidence type="ECO:0000313" key="19">
    <source>
        <dbReference type="Proteomes" id="UP000216207"/>
    </source>
</evidence>
<dbReference type="PIRSF" id="PIRSF006816">
    <property type="entry name" value="Cyc3_hyd_g"/>
    <property type="match status" value="1"/>
</dbReference>
<dbReference type="InterPro" id="IPR023455">
    <property type="entry name" value="Dihydroorotate_DHASE_ETsu"/>
</dbReference>
<evidence type="ECO:0000256" key="15">
    <source>
        <dbReference type="HAMAP-Rule" id="MF_01211"/>
    </source>
</evidence>
<dbReference type="SUPFAM" id="SSF52343">
    <property type="entry name" value="Ferredoxin reductase-like, C-terminal NADP-linked domain"/>
    <property type="match status" value="1"/>
</dbReference>
<keyword evidence="10 15" id="KW-0249">Electron transport</keyword>
<keyword evidence="7 15" id="KW-0479">Metal-binding</keyword>
<sequence length="259" mass="28342">MRKKQGRLTIVKQTEVARDSYELVLEGELVKHMSQPGQFLHVRVDESEDLLLRRPISIANIDPEKEQVTMIYRAGGAGTKRLAAQRVGTEVDVLGPLGQGFPLEEAKRGEEVLLVGGGIGVPPLYYLGRRLVENGARVTSVLGFASQADVFYEQPFKQLGNVHIATADGSYGAPGFVTDVISQQSLDFDVLYSCGPTPMLKALTARYRERRAFISLEERMGCGVGACFACVCHVENGQAHEYRKICTDGPVFPVGEVVL</sequence>
<dbReference type="NCBIfam" id="NF000799">
    <property type="entry name" value="PRK00054.1-4"/>
    <property type="match status" value="1"/>
</dbReference>
<evidence type="ECO:0000256" key="12">
    <source>
        <dbReference type="ARBA" id="ARBA00023014"/>
    </source>
</evidence>
<evidence type="ECO:0000256" key="5">
    <source>
        <dbReference type="ARBA" id="ARBA00022630"/>
    </source>
</evidence>
<comment type="caution">
    <text evidence="18">The sequence shown here is derived from an EMBL/GenBank/DDBJ whole genome shotgun (WGS) entry which is preliminary data.</text>
</comment>
<feature type="binding site" evidence="15 17">
    <location>
        <position position="222"/>
    </location>
    <ligand>
        <name>[2Fe-2S] cluster</name>
        <dbReference type="ChEBI" id="CHEBI:190135"/>
    </ligand>
</feature>
<evidence type="ECO:0000256" key="3">
    <source>
        <dbReference type="ARBA" id="ARBA00011669"/>
    </source>
</evidence>
<comment type="cofactor">
    <cofactor evidence="15 16">
        <name>FAD</name>
        <dbReference type="ChEBI" id="CHEBI:57692"/>
    </cofactor>
    <text evidence="15 16">Binds 1 FAD per subunit.</text>
</comment>
<dbReference type="SUPFAM" id="SSF63380">
    <property type="entry name" value="Riboflavin synthase domain-like"/>
    <property type="match status" value="1"/>
</dbReference>
<comment type="cofactor">
    <cofactor evidence="17">
        <name>[2Fe-2S] cluster</name>
        <dbReference type="ChEBI" id="CHEBI:190135"/>
    </cofactor>
    <text evidence="17">Binds 1 [2Fe-2S] cluster per subunit.</text>
</comment>
<reference evidence="18 19" key="1">
    <citation type="submission" date="2017-07" db="EMBL/GenBank/DDBJ databases">
        <title>Isolation and whole genome analysis of endospore-forming bacteria from heroin.</title>
        <authorList>
            <person name="Kalinowski J."/>
            <person name="Ahrens B."/>
            <person name="Al-Dilaimi A."/>
            <person name="Winkler A."/>
            <person name="Wibberg D."/>
            <person name="Schleenbecker U."/>
            <person name="Ruckert C."/>
            <person name="Wolfel R."/>
            <person name="Grass G."/>
        </authorList>
    </citation>
    <scope>NUCLEOTIDE SEQUENCE [LARGE SCALE GENOMIC DNA]</scope>
    <source>
        <strain evidence="18 19">7539</strain>
    </source>
</reference>
<dbReference type="InterPro" id="IPR039261">
    <property type="entry name" value="FNR_nucleotide-bd"/>
</dbReference>
<dbReference type="InterPro" id="IPR037117">
    <property type="entry name" value="Dihydroorotate_DH_ele_sf"/>
</dbReference>
<protein>
    <recommendedName>
        <fullName evidence="13 15">Dihydroorotate dehydrogenase B (NAD(+)), electron transfer subunit</fullName>
    </recommendedName>
    <alternativeName>
        <fullName evidence="14 15">Dihydroorotate oxidase B, electron transfer subunit</fullName>
    </alternativeName>
</protein>
<accession>A0A268P4J0</accession>
<dbReference type="Proteomes" id="UP000216207">
    <property type="component" value="Unassembled WGS sequence"/>
</dbReference>
<feature type="binding site" evidence="15 17">
    <location>
        <position position="246"/>
    </location>
    <ligand>
        <name>[2Fe-2S] cluster</name>
        <dbReference type="ChEBI" id="CHEBI:190135"/>
    </ligand>
</feature>
<name>A0A268P4J0_SHOCL</name>
<dbReference type="Gene3D" id="2.40.30.10">
    <property type="entry name" value="Translation factors"/>
    <property type="match status" value="1"/>
</dbReference>
<dbReference type="HAMAP" id="MF_01211">
    <property type="entry name" value="DHODB_Fe_S_bind"/>
    <property type="match status" value="1"/>
</dbReference>
<organism evidence="18 19">
    <name type="scientific">Shouchella clausii</name>
    <name type="common">Alkalihalobacillus clausii</name>
    <dbReference type="NCBI Taxonomy" id="79880"/>
    <lineage>
        <taxon>Bacteria</taxon>
        <taxon>Bacillati</taxon>
        <taxon>Bacillota</taxon>
        <taxon>Bacilli</taxon>
        <taxon>Bacillales</taxon>
        <taxon>Bacillaceae</taxon>
        <taxon>Shouchella</taxon>
    </lineage>
</organism>
<dbReference type="InterPro" id="IPR017938">
    <property type="entry name" value="Riboflavin_synthase-like_b-brl"/>
</dbReference>
<dbReference type="Pfam" id="PF10418">
    <property type="entry name" value="DHODB_Fe-S_bind"/>
    <property type="match status" value="1"/>
</dbReference>
<dbReference type="GO" id="GO:0046872">
    <property type="term" value="F:metal ion binding"/>
    <property type="evidence" value="ECO:0007669"/>
    <property type="project" value="UniProtKB-KW"/>
</dbReference>
<keyword evidence="6 15" id="KW-0001">2Fe-2S</keyword>